<evidence type="ECO:0000259" key="2">
    <source>
        <dbReference type="Pfam" id="PF13478"/>
    </source>
</evidence>
<evidence type="ECO:0000313" key="4">
    <source>
        <dbReference type="Proteomes" id="UP000711614"/>
    </source>
</evidence>
<dbReference type="InterPro" id="IPR052698">
    <property type="entry name" value="MoCofactor_Util/Proc"/>
</dbReference>
<keyword evidence="4" id="KW-1185">Reference proteome</keyword>
<dbReference type="NCBIfam" id="TIGR02964">
    <property type="entry name" value="xanthine_xdhC"/>
    <property type="match status" value="1"/>
</dbReference>
<comment type="caution">
    <text evidence="3">The sequence shown here is derived from an EMBL/GenBank/DDBJ whole genome shotgun (WGS) entry which is preliminary data.</text>
</comment>
<dbReference type="PANTHER" id="PTHR30388">
    <property type="entry name" value="ALDEHYDE OXIDOREDUCTASE MOLYBDENUM COFACTOR ASSEMBLY PROTEIN"/>
    <property type="match status" value="1"/>
</dbReference>
<dbReference type="SUPFAM" id="SSF51735">
    <property type="entry name" value="NAD(P)-binding Rossmann-fold domains"/>
    <property type="match status" value="1"/>
</dbReference>
<organism evidence="3 4">
    <name type="scientific">Arthrobacter stackebrandtii</name>
    <dbReference type="NCBI Taxonomy" id="272161"/>
    <lineage>
        <taxon>Bacteria</taxon>
        <taxon>Bacillati</taxon>
        <taxon>Actinomycetota</taxon>
        <taxon>Actinomycetes</taxon>
        <taxon>Micrococcales</taxon>
        <taxon>Micrococcaceae</taxon>
        <taxon>Arthrobacter</taxon>
    </lineage>
</organism>
<dbReference type="Pfam" id="PF02625">
    <property type="entry name" value="XdhC_CoxI"/>
    <property type="match status" value="1"/>
</dbReference>
<dbReference type="InterPro" id="IPR027051">
    <property type="entry name" value="XdhC_Rossmann_dom"/>
</dbReference>
<name>A0ABS4Z251_9MICC</name>
<dbReference type="PANTHER" id="PTHR30388:SF6">
    <property type="entry name" value="XANTHINE DEHYDROGENASE SUBUNIT A-RELATED"/>
    <property type="match status" value="1"/>
</dbReference>
<dbReference type="InterPro" id="IPR036291">
    <property type="entry name" value="NAD(P)-bd_dom_sf"/>
</dbReference>
<dbReference type="Pfam" id="PF13478">
    <property type="entry name" value="XdhC_C"/>
    <property type="match status" value="1"/>
</dbReference>
<protein>
    <submittedName>
        <fullName evidence="3">Xanthine dehydrogenase accessory factor</fullName>
    </submittedName>
</protein>
<gene>
    <name evidence="3" type="ORF">JOF48_003853</name>
</gene>
<dbReference type="InterPro" id="IPR003777">
    <property type="entry name" value="XdhC_CoxI"/>
</dbReference>
<dbReference type="RefSeq" id="WP_209683890.1">
    <property type="nucleotide sequence ID" value="NZ_JAGIOI010000001.1"/>
</dbReference>
<evidence type="ECO:0000259" key="1">
    <source>
        <dbReference type="Pfam" id="PF02625"/>
    </source>
</evidence>
<evidence type="ECO:0000313" key="3">
    <source>
        <dbReference type="EMBL" id="MBP2415054.1"/>
    </source>
</evidence>
<dbReference type="InterPro" id="IPR014308">
    <property type="entry name" value="Xanthine_DH_XdhC"/>
</dbReference>
<feature type="domain" description="XdhC Rossmann" evidence="2">
    <location>
        <begin position="109"/>
        <end position="262"/>
    </location>
</feature>
<dbReference type="EMBL" id="JAGIOI010000001">
    <property type="protein sequence ID" value="MBP2415054.1"/>
    <property type="molecule type" value="Genomic_DNA"/>
</dbReference>
<reference evidence="3 4" key="1">
    <citation type="submission" date="2021-03" db="EMBL/GenBank/DDBJ databases">
        <title>Sequencing the genomes of 1000 actinobacteria strains.</title>
        <authorList>
            <person name="Klenk H.-P."/>
        </authorList>
    </citation>
    <scope>NUCLEOTIDE SEQUENCE [LARGE SCALE GENOMIC DNA]</scope>
    <source>
        <strain evidence="3 4">DSM 16005</strain>
    </source>
</reference>
<feature type="domain" description="XdhC- CoxI" evidence="1">
    <location>
        <begin position="14"/>
        <end position="69"/>
    </location>
</feature>
<sequence length="272" mass="28876">MDWLEAATHLRSLNEPAVIATLVQVRGHAPREPGAKMVVSAAGSWGTVGGGNFEAEVIDRARELMSGGTGGPELMSFPLSDKAPTRHGVQCCGGEVSVLLELLPSRRTVAVFGMGHVGFEIAHILSRLPIDLVLADSRPDAVEPARMEPLTRGPATTTIHHAPAPETVLQGLPAGAAVLVLTHDHAEDLILCDTALRAQAAGAGPGYLGLIGSRSKWQRFRKRLLEEGHTEEELARITCPIGLAEITGKEPISIAVGVAADLVLRWEREKDS</sequence>
<dbReference type="Proteomes" id="UP000711614">
    <property type="component" value="Unassembled WGS sequence"/>
</dbReference>
<accession>A0ABS4Z251</accession>
<proteinExistence type="predicted"/>
<dbReference type="Gene3D" id="3.40.50.720">
    <property type="entry name" value="NAD(P)-binding Rossmann-like Domain"/>
    <property type="match status" value="1"/>
</dbReference>